<feature type="transmembrane region" description="Helical" evidence="7">
    <location>
        <begin position="166"/>
        <end position="186"/>
    </location>
</feature>
<comment type="caution">
    <text evidence="8">The sequence shown here is derived from an EMBL/GenBank/DDBJ whole genome shotgun (WGS) entry which is preliminary data.</text>
</comment>
<evidence type="ECO:0000256" key="2">
    <source>
        <dbReference type="ARBA" id="ARBA00010125"/>
    </source>
</evidence>
<comment type="similarity">
    <text evidence="2">Belongs to the UPF0359 family.</text>
</comment>
<evidence type="ECO:0000256" key="1">
    <source>
        <dbReference type="ARBA" id="ARBA00004141"/>
    </source>
</evidence>
<comment type="subcellular location">
    <subcellularLocation>
        <location evidence="1">Membrane</location>
        <topology evidence="1">Multi-pass membrane protein</topology>
    </subcellularLocation>
</comment>
<keyword evidence="5 7" id="KW-0472">Membrane</keyword>
<feature type="transmembrane region" description="Helical" evidence="7">
    <location>
        <begin position="61"/>
        <end position="82"/>
    </location>
</feature>
<keyword evidence="3 7" id="KW-0812">Transmembrane</keyword>
<dbReference type="AlphaFoldDB" id="A0A830H568"/>
<gene>
    <name evidence="8" type="ORF">PPROV_000015900</name>
</gene>
<dbReference type="Proteomes" id="UP000660262">
    <property type="component" value="Unassembled WGS sequence"/>
</dbReference>
<dbReference type="PANTHER" id="PTHR15876">
    <property type="entry name" value="TRANSMEMBRANE PROTEIN ADIPOCYTE-ASSOCIATED 1"/>
    <property type="match status" value="1"/>
</dbReference>
<evidence type="ECO:0000256" key="7">
    <source>
        <dbReference type="SAM" id="Phobius"/>
    </source>
</evidence>
<keyword evidence="4 7" id="KW-1133">Transmembrane helix</keyword>
<feature type="transmembrane region" description="Helical" evidence="7">
    <location>
        <begin position="22"/>
        <end position="41"/>
    </location>
</feature>
<feature type="transmembrane region" description="Helical" evidence="7">
    <location>
        <begin position="125"/>
        <end position="145"/>
    </location>
</feature>
<protein>
    <submittedName>
        <fullName evidence="8">Uncharacterized protein</fullName>
    </submittedName>
</protein>
<sequence>MSGVCLSLVSPSSLDSVHNRSYWYDVVVGLPTFIFVVFLAVRAPSAIRKLVASQSQIMATYYTFLWLVCALNVMRCILQVILVETGKPNAHDDHGDDSKGNDDPGTPHDIIASSNTAAHDTLLNVLWLFARFGLTFLEASVVIFLGHGYLSSGRDALVRTLQCSTAVAGVDLVVKAVLIFAVHVPLFMTTPDSGSSKWAFWTIHNLLLSLVYAAVLVLPLTPLRDRLPARPSFFRYVAVLLAIDATAAIGSTLLLAGATSAGSCVYALANATYYAGYPWLLYVTFLADFFSTVSSDNEQLYYASMDGLDDTGLEALLGDDAVDLTPPVALR</sequence>
<dbReference type="Pfam" id="PF10160">
    <property type="entry name" value="Tmemb_40"/>
    <property type="match status" value="2"/>
</dbReference>
<evidence type="ECO:0000256" key="5">
    <source>
        <dbReference type="ARBA" id="ARBA00023136"/>
    </source>
</evidence>
<evidence type="ECO:0000256" key="4">
    <source>
        <dbReference type="ARBA" id="ARBA00022989"/>
    </source>
</evidence>
<organism evidence="8 9">
    <name type="scientific">Pycnococcus provasolii</name>
    <dbReference type="NCBI Taxonomy" id="41880"/>
    <lineage>
        <taxon>Eukaryota</taxon>
        <taxon>Viridiplantae</taxon>
        <taxon>Chlorophyta</taxon>
        <taxon>Pseudoscourfieldiophyceae</taxon>
        <taxon>Pseudoscourfieldiales</taxon>
        <taxon>Pycnococcaceae</taxon>
        <taxon>Pycnococcus</taxon>
    </lineage>
</organism>
<name>A0A830H568_9CHLO</name>
<dbReference type="GO" id="GO:0005886">
    <property type="term" value="C:plasma membrane"/>
    <property type="evidence" value="ECO:0007669"/>
    <property type="project" value="TreeGrafter"/>
</dbReference>
<keyword evidence="9" id="KW-1185">Reference proteome</keyword>
<proteinExistence type="inferred from homology"/>
<feature type="transmembrane region" description="Helical" evidence="7">
    <location>
        <begin position="276"/>
        <end position="295"/>
    </location>
</feature>
<dbReference type="PANTHER" id="PTHR15876:SF8">
    <property type="entry name" value="TRANSMEMBRANE PROTEIN ADIPOCYTE-ASSOCIATED 1"/>
    <property type="match status" value="1"/>
</dbReference>
<dbReference type="GO" id="GO:0004930">
    <property type="term" value="F:G protein-coupled receptor activity"/>
    <property type="evidence" value="ECO:0007669"/>
    <property type="project" value="TreeGrafter"/>
</dbReference>
<evidence type="ECO:0000313" key="8">
    <source>
        <dbReference type="EMBL" id="GHP01403.1"/>
    </source>
</evidence>
<feature type="transmembrane region" description="Helical" evidence="7">
    <location>
        <begin position="198"/>
        <end position="221"/>
    </location>
</feature>
<accession>A0A830H568</accession>
<dbReference type="OrthoDB" id="10027388at2759"/>
<feature type="transmembrane region" description="Helical" evidence="7">
    <location>
        <begin position="233"/>
        <end position="256"/>
    </location>
</feature>
<reference evidence="8" key="1">
    <citation type="submission" date="2020-10" db="EMBL/GenBank/DDBJ databases">
        <title>Unveiling of a novel bifunctional photoreceptor, Dualchrome1, isolated from a cosmopolitan green alga.</title>
        <authorList>
            <person name="Suzuki S."/>
            <person name="Kawachi M."/>
        </authorList>
    </citation>
    <scope>NUCLEOTIDE SEQUENCE</scope>
    <source>
        <strain evidence="8">NIES 2893</strain>
    </source>
</reference>
<evidence type="ECO:0000256" key="3">
    <source>
        <dbReference type="ARBA" id="ARBA00022692"/>
    </source>
</evidence>
<evidence type="ECO:0000313" key="9">
    <source>
        <dbReference type="Proteomes" id="UP000660262"/>
    </source>
</evidence>
<dbReference type="InterPro" id="IPR018781">
    <property type="entry name" value="TPRA1/CAND2/CAND8"/>
</dbReference>
<feature type="region of interest" description="Disordered" evidence="6">
    <location>
        <begin position="91"/>
        <end position="110"/>
    </location>
</feature>
<evidence type="ECO:0000256" key="6">
    <source>
        <dbReference type="SAM" id="MobiDB-lite"/>
    </source>
</evidence>
<dbReference type="EMBL" id="BNJQ01000001">
    <property type="protein sequence ID" value="GHP01403.1"/>
    <property type="molecule type" value="Genomic_DNA"/>
</dbReference>
<feature type="compositionally biased region" description="Basic and acidic residues" evidence="6">
    <location>
        <begin position="91"/>
        <end position="106"/>
    </location>
</feature>